<accession>A0A3D8IA07</accession>
<dbReference type="AlphaFoldDB" id="A0A3D8IA07"/>
<proteinExistence type="predicted"/>
<feature type="signal peptide" evidence="1">
    <location>
        <begin position="1"/>
        <end position="24"/>
    </location>
</feature>
<evidence type="ECO:0000313" key="3">
    <source>
        <dbReference type="Proteomes" id="UP000256379"/>
    </source>
</evidence>
<sequence length="287" mass="32363">MKVIQYCKNLFVCCIAINWCIANATNNRIMAIEGFQTPQAVVATDSNIYVSNYGIYKEGKKETEGFITKLDKTGKITELYFINNLNMPRGMVVINNILYIADTNTLKAFNLNTKKQILSLQINGATALSSIVMRDSNTLLISDTQAGLIFSVNIKKKSYHTFVAIESSLGGPNCLVLNKDSVYVTTTDINKKARGNVLRINLETKEMQILNDFNNHLEGIAVLDNGNIIISGWDKKHETRFYKISQNNKVYEVDLDEQIHNPSLFLIDSSILWIPDILLHKVFKITT</sequence>
<feature type="chain" id="PRO_5017536484" description="ATP-binding protein" evidence="1">
    <location>
        <begin position="25"/>
        <end position="287"/>
    </location>
</feature>
<gene>
    <name evidence="2" type="ORF">CQA53_09725</name>
</gene>
<evidence type="ECO:0000313" key="2">
    <source>
        <dbReference type="EMBL" id="RDU61875.1"/>
    </source>
</evidence>
<name>A0A3D8IA07_9HELI</name>
<dbReference type="RefSeq" id="WP_115543801.1">
    <property type="nucleotide sequence ID" value="NZ_NXLQ01000039.1"/>
</dbReference>
<dbReference type="Gene3D" id="2.130.10.10">
    <property type="entry name" value="YVTN repeat-like/Quinoprotein amine dehydrogenase"/>
    <property type="match status" value="1"/>
</dbReference>
<dbReference type="SUPFAM" id="SSF63829">
    <property type="entry name" value="Calcium-dependent phosphotriesterase"/>
    <property type="match status" value="1"/>
</dbReference>
<keyword evidence="1" id="KW-0732">Signal</keyword>
<organism evidence="2 3">
    <name type="scientific">Helicobacter didelphidarum</name>
    <dbReference type="NCBI Taxonomy" id="2040648"/>
    <lineage>
        <taxon>Bacteria</taxon>
        <taxon>Pseudomonadati</taxon>
        <taxon>Campylobacterota</taxon>
        <taxon>Epsilonproteobacteria</taxon>
        <taxon>Campylobacterales</taxon>
        <taxon>Helicobacteraceae</taxon>
        <taxon>Helicobacter</taxon>
    </lineage>
</organism>
<evidence type="ECO:0008006" key="4">
    <source>
        <dbReference type="Google" id="ProtNLM"/>
    </source>
</evidence>
<dbReference type="InterPro" id="IPR015943">
    <property type="entry name" value="WD40/YVTN_repeat-like_dom_sf"/>
</dbReference>
<protein>
    <recommendedName>
        <fullName evidence="4">ATP-binding protein</fullName>
    </recommendedName>
</protein>
<reference evidence="2 3" key="1">
    <citation type="submission" date="2018-04" db="EMBL/GenBank/DDBJ databases">
        <title>Novel Campyloabacter and Helicobacter Species and Strains.</title>
        <authorList>
            <person name="Mannion A.J."/>
            <person name="Shen Z."/>
            <person name="Fox J.G."/>
        </authorList>
    </citation>
    <scope>NUCLEOTIDE SEQUENCE [LARGE SCALE GENOMIC DNA]</scope>
    <source>
        <strain evidence="2 3">MIT 17-337</strain>
    </source>
</reference>
<dbReference type="Proteomes" id="UP000256379">
    <property type="component" value="Unassembled WGS sequence"/>
</dbReference>
<evidence type="ECO:0000256" key="1">
    <source>
        <dbReference type="SAM" id="SignalP"/>
    </source>
</evidence>
<comment type="caution">
    <text evidence="2">The sequence shown here is derived from an EMBL/GenBank/DDBJ whole genome shotgun (WGS) entry which is preliminary data.</text>
</comment>
<keyword evidence="3" id="KW-1185">Reference proteome</keyword>
<dbReference type="EMBL" id="NXLQ01000039">
    <property type="protein sequence ID" value="RDU61875.1"/>
    <property type="molecule type" value="Genomic_DNA"/>
</dbReference>
<dbReference type="OrthoDB" id="7675395at2"/>